<dbReference type="Araport" id="AT2G36355"/>
<dbReference type="ProteomicsDB" id="203676"/>
<protein>
    <submittedName>
        <fullName evidence="3">RAB6-interacting golgin (DUF662)</fullName>
    </submittedName>
</protein>
<reference evidence="3 4" key="1">
    <citation type="journal article" date="1999" name="Nature">
        <title>Sequence and analysis of chromosome 2 of the plant Arabidopsis thaliana.</title>
        <authorList>
            <person name="Lin X."/>
            <person name="Kaul S."/>
            <person name="Rounsley S."/>
            <person name="Shea T.P."/>
            <person name="Benito M.I."/>
            <person name="Town C.D."/>
            <person name="Fujii C.Y."/>
            <person name="Mason T."/>
            <person name="Bowman C.L."/>
            <person name="Barnstead M."/>
            <person name="Feldblyum T.V."/>
            <person name="Buell C.R."/>
            <person name="Ketchum K.A."/>
            <person name="Lee J."/>
            <person name="Ronning C.M."/>
            <person name="Koo H.L."/>
            <person name="Moffat K.S."/>
            <person name="Cronin L.A."/>
            <person name="Shen M."/>
            <person name="Pai G."/>
            <person name="Van Aken S."/>
            <person name="Umayam L."/>
            <person name="Tallon L.J."/>
            <person name="Gill J.E."/>
            <person name="Adams M.D."/>
            <person name="Carrera A.J."/>
            <person name="Creasy T.H."/>
            <person name="Goodman H.M."/>
            <person name="Somerville C.R."/>
            <person name="Copenhaver G.P."/>
            <person name="Preuss D."/>
            <person name="Nierman W.C."/>
            <person name="White O."/>
            <person name="Eisen J.A."/>
            <person name="Salzberg S.L."/>
            <person name="Fraser C.M."/>
            <person name="Venter J.C."/>
        </authorList>
    </citation>
    <scope>NUCLEOTIDE SEQUENCE [LARGE SCALE GENOMIC DNA]</scope>
    <source>
        <strain evidence="4">cv. Columbia</strain>
    </source>
</reference>
<dbReference type="PANTHER" id="PTHR21470:SF3">
    <property type="entry name" value="RAB6-INTERACTING GOLGIN"/>
    <property type="match status" value="1"/>
</dbReference>
<keyword evidence="4" id="KW-1185">Reference proteome</keyword>
<dbReference type="AlphaFoldDB" id="B3H4H5"/>
<dbReference type="EMBL" id="CP002685">
    <property type="protein sequence ID" value="AEC09238.1"/>
    <property type="molecule type" value="Genomic_DNA"/>
</dbReference>
<dbReference type="PANTHER" id="PTHR21470">
    <property type="entry name" value="RAB6-INTERACTING PROTEIN GORAB"/>
    <property type="match status" value="1"/>
</dbReference>
<evidence type="ECO:0000313" key="3">
    <source>
        <dbReference type="EMBL" id="AEC09238.1"/>
    </source>
</evidence>
<keyword evidence="1" id="KW-0175">Coiled coil</keyword>
<dbReference type="OrthoDB" id="1921288at2759"/>
<dbReference type="Proteomes" id="UP000006548">
    <property type="component" value="Chromosome 2"/>
</dbReference>
<feature type="coiled-coil region" evidence="1">
    <location>
        <begin position="45"/>
        <end position="79"/>
    </location>
</feature>
<evidence type="ECO:0000313" key="2">
    <source>
        <dbReference type="Araport" id="AT2G36355"/>
    </source>
</evidence>
<dbReference type="GeneID" id="3768555"/>
<dbReference type="PhylomeDB" id="B3H4H5"/>
<dbReference type="ExpressionAtlas" id="B3H4H5">
    <property type="expression patterns" value="baseline"/>
</dbReference>
<reference evidence="4" key="2">
    <citation type="journal article" date="2017" name="Plant J.">
        <title>Araport11: a complete reannotation of the Arabidopsis thaliana reference genome.</title>
        <authorList>
            <person name="Cheng C.Y."/>
            <person name="Krishnakumar V."/>
            <person name="Chan A.P."/>
            <person name="Thibaud-Nissen F."/>
            <person name="Schobel S."/>
            <person name="Town C.D."/>
        </authorList>
    </citation>
    <scope>GENOME REANNOTATION</scope>
    <source>
        <strain evidence="4">cv. Columbia</strain>
    </source>
</reference>
<dbReference type="HOGENOM" id="CLU_171343_0_0_1"/>
<dbReference type="TAIR" id="AT2G36355"/>
<evidence type="ECO:0000313" key="4">
    <source>
        <dbReference type="Proteomes" id="UP000006548"/>
    </source>
</evidence>
<gene>
    <name evidence="2 3" type="ordered locus">At2g36355</name>
</gene>
<dbReference type="RefSeq" id="NP_001118452.1">
    <property type="nucleotide sequence ID" value="NM_001124980.1"/>
</dbReference>
<proteinExistence type="predicted"/>
<evidence type="ECO:0000256" key="1">
    <source>
        <dbReference type="SAM" id="Coils"/>
    </source>
</evidence>
<dbReference type="Pfam" id="PF04949">
    <property type="entry name" value="Transcrip_act"/>
    <property type="match status" value="1"/>
</dbReference>
<sequence>MRMKATRLPMKTYISVLSNTNIVSKGLEIMGDPMRKEVGMVRKKIEMANREIKSLSQSCQKKEREYKEIHEAFDEKNKEKAHLVSILMELLAESERVRVKKLEEINKTIGSLR</sequence>
<name>B3H4H5_ARATH</name>
<organism evidence="3 4">
    <name type="scientific">Arabidopsis thaliana</name>
    <name type="common">Mouse-ear cress</name>
    <dbReference type="NCBI Taxonomy" id="3702"/>
    <lineage>
        <taxon>Eukaryota</taxon>
        <taxon>Viridiplantae</taxon>
        <taxon>Streptophyta</taxon>
        <taxon>Embryophyta</taxon>
        <taxon>Tracheophyta</taxon>
        <taxon>Spermatophyta</taxon>
        <taxon>Magnoliopsida</taxon>
        <taxon>eudicotyledons</taxon>
        <taxon>Gunneridae</taxon>
        <taxon>Pentapetalae</taxon>
        <taxon>rosids</taxon>
        <taxon>malvids</taxon>
        <taxon>Brassicales</taxon>
        <taxon>Brassicaceae</taxon>
        <taxon>Camelineae</taxon>
        <taxon>Arabidopsis</taxon>
    </lineage>
</organism>
<dbReference type="SMR" id="B3H4H5"/>
<dbReference type="InterPro" id="IPR007033">
    <property type="entry name" value="GORAB"/>
</dbReference>
<accession>B3H4H5</accession>